<comment type="caution">
    <text evidence="15">The sequence shown here is derived from an EMBL/GenBank/DDBJ whole genome shotgun (WGS) entry which is preliminary data.</text>
</comment>
<dbReference type="InterPro" id="IPR036942">
    <property type="entry name" value="Beta-barrel_TonB_sf"/>
</dbReference>
<feature type="signal peptide" evidence="12">
    <location>
        <begin position="1"/>
        <end position="24"/>
    </location>
</feature>
<dbReference type="InterPro" id="IPR000531">
    <property type="entry name" value="Beta-barrel_TonB"/>
</dbReference>
<evidence type="ECO:0000256" key="6">
    <source>
        <dbReference type="ARBA" id="ARBA00023077"/>
    </source>
</evidence>
<keyword evidence="5 12" id="KW-0732">Signal</keyword>
<protein>
    <submittedName>
        <fullName evidence="15">TonB dependent receptor</fullName>
    </submittedName>
</protein>
<keyword evidence="6 11" id="KW-0798">TonB box</keyword>
<dbReference type="Gene3D" id="2.170.130.10">
    <property type="entry name" value="TonB-dependent receptor, plug domain"/>
    <property type="match status" value="1"/>
</dbReference>
<dbReference type="NCBIfam" id="TIGR04056">
    <property type="entry name" value="OMP_RagA_SusC"/>
    <property type="match status" value="1"/>
</dbReference>
<dbReference type="SUPFAM" id="SSF56935">
    <property type="entry name" value="Porins"/>
    <property type="match status" value="1"/>
</dbReference>
<evidence type="ECO:0000256" key="1">
    <source>
        <dbReference type="ARBA" id="ARBA00004571"/>
    </source>
</evidence>
<name>R5W4S6_9BACT</name>
<dbReference type="Proteomes" id="UP000018372">
    <property type="component" value="Unassembled WGS sequence"/>
</dbReference>
<dbReference type="GO" id="GO:0015344">
    <property type="term" value="F:siderophore uptake transmembrane transporter activity"/>
    <property type="evidence" value="ECO:0007669"/>
    <property type="project" value="TreeGrafter"/>
</dbReference>
<dbReference type="Pfam" id="PF13715">
    <property type="entry name" value="CarbopepD_reg_2"/>
    <property type="match status" value="1"/>
</dbReference>
<dbReference type="EMBL" id="CBAT010000177">
    <property type="protein sequence ID" value="CCZ87682.1"/>
    <property type="molecule type" value="Genomic_DNA"/>
</dbReference>
<accession>R5W4S6</accession>
<evidence type="ECO:0000313" key="15">
    <source>
        <dbReference type="EMBL" id="CCZ87682.1"/>
    </source>
</evidence>
<dbReference type="GO" id="GO:0044718">
    <property type="term" value="P:siderophore transmembrane transport"/>
    <property type="evidence" value="ECO:0007669"/>
    <property type="project" value="TreeGrafter"/>
</dbReference>
<evidence type="ECO:0000256" key="4">
    <source>
        <dbReference type="ARBA" id="ARBA00022692"/>
    </source>
</evidence>
<feature type="domain" description="TonB-dependent receptor plug" evidence="14">
    <location>
        <begin position="137"/>
        <end position="252"/>
    </location>
</feature>
<evidence type="ECO:0000256" key="7">
    <source>
        <dbReference type="ARBA" id="ARBA00023136"/>
    </source>
</evidence>
<comment type="similarity">
    <text evidence="10 11">Belongs to the TonB-dependent receptor family.</text>
</comment>
<keyword evidence="3 10" id="KW-1134">Transmembrane beta strand</keyword>
<dbReference type="InterPro" id="IPR023996">
    <property type="entry name" value="TonB-dep_OMP_SusC/RagA"/>
</dbReference>
<evidence type="ECO:0000256" key="11">
    <source>
        <dbReference type="RuleBase" id="RU003357"/>
    </source>
</evidence>
<dbReference type="InterPro" id="IPR023997">
    <property type="entry name" value="TonB-dep_OMP_SusC/RagA_CS"/>
</dbReference>
<dbReference type="InterPro" id="IPR037066">
    <property type="entry name" value="Plug_dom_sf"/>
</dbReference>
<feature type="domain" description="TonB-dependent receptor-like beta-barrel" evidence="13">
    <location>
        <begin position="438"/>
        <end position="853"/>
    </location>
</feature>
<proteinExistence type="inferred from homology"/>
<dbReference type="NCBIfam" id="TIGR04057">
    <property type="entry name" value="SusC_RagA_signa"/>
    <property type="match status" value="1"/>
</dbReference>
<dbReference type="SUPFAM" id="SSF49464">
    <property type="entry name" value="Carboxypeptidase regulatory domain-like"/>
    <property type="match status" value="1"/>
</dbReference>
<evidence type="ECO:0000313" key="16">
    <source>
        <dbReference type="Proteomes" id="UP000018372"/>
    </source>
</evidence>
<dbReference type="PROSITE" id="PS52016">
    <property type="entry name" value="TONB_DEPENDENT_REC_3"/>
    <property type="match status" value="1"/>
</dbReference>
<evidence type="ECO:0000256" key="3">
    <source>
        <dbReference type="ARBA" id="ARBA00022452"/>
    </source>
</evidence>
<dbReference type="FunFam" id="2.170.130.10:FF:000023">
    <property type="entry name" value="SusC/RagA family TonB-linked outer membrane protein"/>
    <property type="match status" value="1"/>
</dbReference>
<organism evidence="15 16">
    <name type="scientific">Phocaeicola plebeius CAG:211</name>
    <dbReference type="NCBI Taxonomy" id="1263052"/>
    <lineage>
        <taxon>Bacteria</taxon>
        <taxon>Pseudomonadati</taxon>
        <taxon>Bacteroidota</taxon>
        <taxon>Bacteroidia</taxon>
        <taxon>Bacteroidales</taxon>
        <taxon>Bacteroidaceae</taxon>
        <taxon>Phocaeicola</taxon>
    </lineage>
</organism>
<dbReference type="PANTHER" id="PTHR30069">
    <property type="entry name" value="TONB-DEPENDENT OUTER MEMBRANE RECEPTOR"/>
    <property type="match status" value="1"/>
</dbReference>
<evidence type="ECO:0000259" key="14">
    <source>
        <dbReference type="Pfam" id="PF07715"/>
    </source>
</evidence>
<feature type="chain" id="PRO_5004407626" evidence="12">
    <location>
        <begin position="25"/>
        <end position="1062"/>
    </location>
</feature>
<dbReference type="InterPro" id="IPR008969">
    <property type="entry name" value="CarboxyPept-like_regulatory"/>
</dbReference>
<keyword evidence="4 10" id="KW-0812">Transmembrane</keyword>
<dbReference type="InterPro" id="IPR012910">
    <property type="entry name" value="Plug_dom"/>
</dbReference>
<reference evidence="15" key="1">
    <citation type="submission" date="2012-11" db="EMBL/GenBank/DDBJ databases">
        <title>Dependencies among metagenomic species, viruses, plasmids and units of genetic variation.</title>
        <authorList>
            <person name="Nielsen H.B."/>
            <person name="Almeida M."/>
            <person name="Juncker A.S."/>
            <person name="Rasmussen S."/>
            <person name="Li J."/>
            <person name="Sunagawa S."/>
            <person name="Plichta D."/>
            <person name="Gautier L."/>
            <person name="Le Chatelier E."/>
            <person name="Peletier E."/>
            <person name="Bonde I."/>
            <person name="Nielsen T."/>
            <person name="Manichanh C."/>
            <person name="Arumugam M."/>
            <person name="Batto J."/>
            <person name="Santos M.B.Q.D."/>
            <person name="Blom N."/>
            <person name="Borruel N."/>
            <person name="Burgdorf K.S."/>
            <person name="Boumezbeur F."/>
            <person name="Casellas F."/>
            <person name="Dore J."/>
            <person name="Guarner F."/>
            <person name="Hansen T."/>
            <person name="Hildebrand F."/>
            <person name="Kaas R.S."/>
            <person name="Kennedy S."/>
            <person name="Kristiansen K."/>
            <person name="Kultima J.R."/>
            <person name="Leonard P."/>
            <person name="Levenez F."/>
            <person name="Lund O."/>
            <person name="Moumen B."/>
            <person name="Le Paslier D."/>
            <person name="Pons N."/>
            <person name="Pedersen O."/>
            <person name="Prifti E."/>
            <person name="Qin J."/>
            <person name="Raes J."/>
            <person name="Tap J."/>
            <person name="Tims S."/>
            <person name="Ussery D.W."/>
            <person name="Yamada T."/>
            <person name="MetaHit consortium"/>
            <person name="Renault P."/>
            <person name="Sicheritz-Ponten T."/>
            <person name="Bork P."/>
            <person name="Wang J."/>
            <person name="Brunak S."/>
            <person name="Ehrlich S.D."/>
        </authorList>
    </citation>
    <scope>NUCLEOTIDE SEQUENCE [LARGE SCALE GENOMIC DNA]</scope>
</reference>
<keyword evidence="9 10" id="KW-0998">Cell outer membrane</keyword>
<sequence>MTTKQLKLALCVLGTGLMTMPVMANGSKGMDTNIAVEADGITVKGNISDVSGPLIGVSVIVVGTTNGTITDMDGNFTLECNTGDELEISYIGYNTIRVKAQSNMQITLEESSTELEEVVVTALGIKRDRKALGYGLSEVKGEELTKAKETNVINSLAGKVAGLVVSNTAGGASGSTRVMLRGTTELTGNNQPLYVVDGVPLDNTNFGSAGEQGGYDLGDGISAINPDDIETMTVLKGPAASALYGSRASHGVILITTKKAEQEKVSVEYNGSFTVDTQLAKWDDVQEIYGMGDNGQYQLDASSGTNQSWGVKADMIDKTYFDGSVHPFLIYPNNTSSFFRTGLTAQNTAVLSVNTGKTGVRFSFTDMRNKDILPNTNMSRDNFNLRVNTSAGPIDFDFSANYTRENVKNRPALGSSQSNVGKNLMTLASTYNIEWLKNYQNADGTYANWNGNDQYNRNPYWDLYKNENKSVKDVFRFTAKAIYNIDKHLKIQGTLGTDINNMNFDDFIARSTPGVLPGKLTNSIFNNRTLNAEILALYNNNWGSFDLNATLGGNIFKVDNKTTVITGTDQQMDGVVSIINYAEQNVQPSTYKKQINSLYASASLGYRSTYYLEGTVRGDRSSTLPSSNNTYIYPSVSGSIVFTNFIKNSNIKNVFSFGKVRASWAKVGSDTDPYQLALNYATGKYSYPGFTIGMINNYTQPNSDLKPTMTSSYELGAELKFFNGRLGIDLTYYNQTSKDQIISLASSAPSGYQSRLINAGKIQNKGIELAINGRVLQIKDFAWDAGFNFSKNSNKVLELVEGMDFFQLADASWAGVSVGAEVGKDYGSILGTDFKRNENGDILIDKNTGLPLYDENLKTLGNSTWDWTGGFYSTFTYKNFHLYAAFDIKMGADLYSFSMRSAYLTGKATGTLPGREEWYRSEEARKAAGMTEEQWRTAGKCEGLIVDGVVDNGDGTYSKNTYAVNPQNYWKSVAEKAPALFIYDNSYIKCREITFGYTFPSSMLGKFVKSLSLSFVARNPFIVWKNIPNIDPDSNYNTSGMGLEYGSLPSRRSYGFNINVKF</sequence>
<evidence type="ECO:0000256" key="12">
    <source>
        <dbReference type="SAM" id="SignalP"/>
    </source>
</evidence>
<dbReference type="RefSeq" id="WP_022054617.1">
    <property type="nucleotide sequence ID" value="NZ_HF998199.1"/>
</dbReference>
<evidence type="ECO:0000256" key="9">
    <source>
        <dbReference type="ARBA" id="ARBA00023237"/>
    </source>
</evidence>
<dbReference type="AlphaFoldDB" id="R5W4S6"/>
<evidence type="ECO:0000256" key="10">
    <source>
        <dbReference type="PROSITE-ProRule" id="PRU01360"/>
    </source>
</evidence>
<dbReference type="Pfam" id="PF00593">
    <property type="entry name" value="TonB_dep_Rec_b-barrel"/>
    <property type="match status" value="1"/>
</dbReference>
<dbReference type="InterPro" id="IPR039426">
    <property type="entry name" value="TonB-dep_rcpt-like"/>
</dbReference>
<dbReference type="Gene3D" id="2.40.170.20">
    <property type="entry name" value="TonB-dependent receptor, beta-barrel domain"/>
    <property type="match status" value="1"/>
</dbReference>
<dbReference type="GO" id="GO:0009279">
    <property type="term" value="C:cell outer membrane"/>
    <property type="evidence" value="ECO:0007669"/>
    <property type="project" value="UniProtKB-SubCell"/>
</dbReference>
<evidence type="ECO:0000259" key="13">
    <source>
        <dbReference type="Pfam" id="PF00593"/>
    </source>
</evidence>
<evidence type="ECO:0000256" key="2">
    <source>
        <dbReference type="ARBA" id="ARBA00022448"/>
    </source>
</evidence>
<keyword evidence="2 10" id="KW-0813">Transport</keyword>
<dbReference type="Pfam" id="PF07715">
    <property type="entry name" value="Plug"/>
    <property type="match status" value="1"/>
</dbReference>
<dbReference type="PANTHER" id="PTHR30069:SF29">
    <property type="entry name" value="HEMOGLOBIN AND HEMOGLOBIN-HAPTOGLOBIN-BINDING PROTEIN 1-RELATED"/>
    <property type="match status" value="1"/>
</dbReference>
<evidence type="ECO:0000256" key="8">
    <source>
        <dbReference type="ARBA" id="ARBA00023170"/>
    </source>
</evidence>
<comment type="subcellular location">
    <subcellularLocation>
        <location evidence="1 10">Cell outer membrane</location>
        <topology evidence="1 10">Multi-pass membrane protein</topology>
    </subcellularLocation>
</comment>
<keyword evidence="7 10" id="KW-0472">Membrane</keyword>
<keyword evidence="8 15" id="KW-0675">Receptor</keyword>
<evidence type="ECO:0000256" key="5">
    <source>
        <dbReference type="ARBA" id="ARBA00022729"/>
    </source>
</evidence>
<gene>
    <name evidence="15" type="ORF">BN536_02455</name>
</gene>